<feature type="domain" description="Cytochrome b561 bacterial/Ni-hydrogenase" evidence="14">
    <location>
        <begin position="8"/>
        <end position="179"/>
    </location>
</feature>
<keyword evidence="17" id="KW-1185">Reference proteome</keyword>
<dbReference type="InterPro" id="IPR011577">
    <property type="entry name" value="Cyt_b561_bac/Ni-Hgenase"/>
</dbReference>
<evidence type="ECO:0000313" key="16">
    <source>
        <dbReference type="EMBL" id="SSA38722.1"/>
    </source>
</evidence>
<keyword evidence="5" id="KW-0349">Heme</keyword>
<evidence type="ECO:0000259" key="14">
    <source>
        <dbReference type="Pfam" id="PF01292"/>
    </source>
</evidence>
<dbReference type="GO" id="GO:0046872">
    <property type="term" value="F:metal ion binding"/>
    <property type="evidence" value="ECO:0007669"/>
    <property type="project" value="UniProtKB-KW"/>
</dbReference>
<evidence type="ECO:0000313" key="15">
    <source>
        <dbReference type="EMBL" id="PWJ22444.1"/>
    </source>
</evidence>
<comment type="cofactor">
    <cofactor evidence="1">
        <name>heme b</name>
        <dbReference type="ChEBI" id="CHEBI:60344"/>
    </cofactor>
</comment>
<accession>A0A2Y9BWA1</accession>
<keyword evidence="7" id="KW-0479">Metal-binding</keyword>
<dbReference type="AlphaFoldDB" id="A0A2Y9BWA1"/>
<evidence type="ECO:0000256" key="2">
    <source>
        <dbReference type="ARBA" id="ARBA00004651"/>
    </source>
</evidence>
<evidence type="ECO:0000256" key="12">
    <source>
        <dbReference type="ARBA" id="ARBA00037975"/>
    </source>
</evidence>
<dbReference type="SUPFAM" id="SSF81342">
    <property type="entry name" value="Transmembrane di-heme cytochromes"/>
    <property type="match status" value="1"/>
</dbReference>
<organism evidence="16 18">
    <name type="scientific">Jannaschia seohaensis</name>
    <dbReference type="NCBI Taxonomy" id="475081"/>
    <lineage>
        <taxon>Bacteria</taxon>
        <taxon>Pseudomonadati</taxon>
        <taxon>Pseudomonadota</taxon>
        <taxon>Alphaproteobacteria</taxon>
        <taxon>Rhodobacterales</taxon>
        <taxon>Roseobacteraceae</taxon>
        <taxon>Jannaschia</taxon>
    </lineage>
</organism>
<dbReference type="Proteomes" id="UP000251571">
    <property type="component" value="Unassembled WGS sequence"/>
</dbReference>
<proteinExistence type="inferred from homology"/>
<dbReference type="Proteomes" id="UP000245839">
    <property type="component" value="Unassembled WGS sequence"/>
</dbReference>
<feature type="transmembrane region" description="Helical" evidence="13">
    <location>
        <begin position="145"/>
        <end position="167"/>
    </location>
</feature>
<dbReference type="GO" id="GO:0009055">
    <property type="term" value="F:electron transfer activity"/>
    <property type="evidence" value="ECO:0007669"/>
    <property type="project" value="InterPro"/>
</dbReference>
<evidence type="ECO:0000256" key="7">
    <source>
        <dbReference type="ARBA" id="ARBA00022723"/>
    </source>
</evidence>
<evidence type="ECO:0000256" key="9">
    <source>
        <dbReference type="ARBA" id="ARBA00022989"/>
    </source>
</evidence>
<dbReference type="EMBL" id="QGDJ01000001">
    <property type="protein sequence ID" value="PWJ22444.1"/>
    <property type="molecule type" value="Genomic_DNA"/>
</dbReference>
<dbReference type="PANTHER" id="PTHR30529">
    <property type="entry name" value="CYTOCHROME B561"/>
    <property type="match status" value="1"/>
</dbReference>
<evidence type="ECO:0000256" key="3">
    <source>
        <dbReference type="ARBA" id="ARBA00022448"/>
    </source>
</evidence>
<keyword evidence="6 13" id="KW-0812">Transmembrane</keyword>
<evidence type="ECO:0000256" key="11">
    <source>
        <dbReference type="ARBA" id="ARBA00023136"/>
    </source>
</evidence>
<evidence type="ECO:0000256" key="1">
    <source>
        <dbReference type="ARBA" id="ARBA00001970"/>
    </source>
</evidence>
<reference evidence="15 17" key="2">
    <citation type="submission" date="2018-03" db="EMBL/GenBank/DDBJ databases">
        <title>Genomic Encyclopedia of Archaeal and Bacterial Type Strains, Phase II (KMG-II): from individual species to whole genera.</title>
        <authorList>
            <person name="Goeker M."/>
        </authorList>
    </citation>
    <scope>NUCLEOTIDE SEQUENCE [LARGE SCALE GENOMIC DNA]</scope>
    <source>
        <strain evidence="15 17">DSM 25227</strain>
    </source>
</reference>
<keyword evidence="3" id="KW-0813">Transport</keyword>
<dbReference type="GO" id="GO:0005886">
    <property type="term" value="C:plasma membrane"/>
    <property type="evidence" value="ECO:0007669"/>
    <property type="project" value="UniProtKB-SubCell"/>
</dbReference>
<keyword evidence="10" id="KW-0408">Iron</keyword>
<feature type="transmembrane region" description="Helical" evidence="13">
    <location>
        <begin position="46"/>
        <end position="67"/>
    </location>
</feature>
<evidence type="ECO:0000313" key="18">
    <source>
        <dbReference type="Proteomes" id="UP000251571"/>
    </source>
</evidence>
<gene>
    <name evidence="15" type="ORF">BCF38_101858</name>
    <name evidence="16" type="ORF">SAMN05421539_101858</name>
</gene>
<keyword evidence="11 13" id="KW-0472">Membrane</keyword>
<feature type="transmembrane region" description="Helical" evidence="13">
    <location>
        <begin position="87"/>
        <end position="108"/>
    </location>
</feature>
<dbReference type="InterPro" id="IPR052168">
    <property type="entry name" value="Cytochrome_b561_oxidase"/>
</dbReference>
<protein>
    <submittedName>
        <fullName evidence="16">Cytochrome b561</fullName>
    </submittedName>
</protein>
<evidence type="ECO:0000313" key="17">
    <source>
        <dbReference type="Proteomes" id="UP000245839"/>
    </source>
</evidence>
<keyword evidence="9 13" id="KW-1133">Transmembrane helix</keyword>
<dbReference type="Gene3D" id="1.20.950.20">
    <property type="entry name" value="Transmembrane di-heme cytochromes, Chain C"/>
    <property type="match status" value="1"/>
</dbReference>
<evidence type="ECO:0000256" key="13">
    <source>
        <dbReference type="SAM" id="Phobius"/>
    </source>
</evidence>
<evidence type="ECO:0000256" key="5">
    <source>
        <dbReference type="ARBA" id="ARBA00022617"/>
    </source>
</evidence>
<sequence>MQSQAHTYKPAARFLHWSMALLVLATIPAGAIMIQDGISRSLQNTLFIFHKNVGVLLLLLIVVRLAYRLRNPPPPEPAHLAEWQVTVAGAVHWALYGLLFLMPLSGYVRVRAGGFPIEALDALGVPALVPRSDALANFAKATHFWCSWAIAALVALHIAAALQHAVLKKDGVFQRMWPGRA</sequence>
<name>A0A2Y9BWA1_9RHOB</name>
<comment type="similarity">
    <text evidence="12">Belongs to the cytochrome b561 family.</text>
</comment>
<dbReference type="OrthoDB" id="8156287at2"/>
<evidence type="ECO:0000256" key="6">
    <source>
        <dbReference type="ARBA" id="ARBA00022692"/>
    </source>
</evidence>
<dbReference type="InterPro" id="IPR016174">
    <property type="entry name" value="Di-haem_cyt_TM"/>
</dbReference>
<feature type="transmembrane region" description="Helical" evidence="13">
    <location>
        <begin position="14"/>
        <end position="34"/>
    </location>
</feature>
<keyword evidence="4" id="KW-1003">Cell membrane</keyword>
<keyword evidence="8" id="KW-0249">Electron transport</keyword>
<reference evidence="16 18" key="1">
    <citation type="submission" date="2016-10" db="EMBL/GenBank/DDBJ databases">
        <authorList>
            <person name="Cai Z."/>
        </authorList>
    </citation>
    <scope>NUCLEOTIDE SEQUENCE [LARGE SCALE GENOMIC DNA]</scope>
    <source>
        <strain evidence="16 18">DSM 25227</strain>
    </source>
</reference>
<evidence type="ECO:0000256" key="8">
    <source>
        <dbReference type="ARBA" id="ARBA00022982"/>
    </source>
</evidence>
<dbReference type="Pfam" id="PF01292">
    <property type="entry name" value="Ni_hydr_CYTB"/>
    <property type="match status" value="1"/>
</dbReference>
<dbReference type="EMBL" id="UETC01000001">
    <property type="protein sequence ID" value="SSA38722.1"/>
    <property type="molecule type" value="Genomic_DNA"/>
</dbReference>
<comment type="subcellular location">
    <subcellularLocation>
        <location evidence="2">Cell membrane</location>
        <topology evidence="2">Multi-pass membrane protein</topology>
    </subcellularLocation>
</comment>
<dbReference type="GO" id="GO:0020037">
    <property type="term" value="F:heme binding"/>
    <property type="evidence" value="ECO:0007669"/>
    <property type="project" value="TreeGrafter"/>
</dbReference>
<dbReference type="GO" id="GO:0022904">
    <property type="term" value="P:respiratory electron transport chain"/>
    <property type="evidence" value="ECO:0007669"/>
    <property type="project" value="InterPro"/>
</dbReference>
<evidence type="ECO:0000256" key="4">
    <source>
        <dbReference type="ARBA" id="ARBA00022475"/>
    </source>
</evidence>
<dbReference type="PANTHER" id="PTHR30529:SF1">
    <property type="entry name" value="CYTOCHROME B561 HOMOLOG 2"/>
    <property type="match status" value="1"/>
</dbReference>
<evidence type="ECO:0000256" key="10">
    <source>
        <dbReference type="ARBA" id="ARBA00023004"/>
    </source>
</evidence>